<protein>
    <submittedName>
        <fullName evidence="2">Uncharacterized protein</fullName>
    </submittedName>
</protein>
<dbReference type="AlphaFoldDB" id="A0AA45AH66"/>
<evidence type="ECO:0000256" key="1">
    <source>
        <dbReference type="SAM" id="SignalP"/>
    </source>
</evidence>
<feature type="signal peptide" evidence="1">
    <location>
        <begin position="1"/>
        <end position="19"/>
    </location>
</feature>
<dbReference type="EMBL" id="MPSH01000055">
    <property type="protein sequence ID" value="PNH26887.1"/>
    <property type="molecule type" value="Genomic_DNA"/>
</dbReference>
<accession>A0AA45AH66</accession>
<dbReference type="Proteomes" id="UP000236305">
    <property type="component" value="Unassembled WGS sequence"/>
</dbReference>
<name>A0AA45AH66_VERDA</name>
<evidence type="ECO:0000313" key="3">
    <source>
        <dbReference type="Proteomes" id="UP000236305"/>
    </source>
</evidence>
<feature type="chain" id="PRO_5041324366" evidence="1">
    <location>
        <begin position="20"/>
        <end position="62"/>
    </location>
</feature>
<organism evidence="2 3">
    <name type="scientific">Verticillium dahliae</name>
    <name type="common">Verticillium wilt</name>
    <dbReference type="NCBI Taxonomy" id="27337"/>
    <lineage>
        <taxon>Eukaryota</taxon>
        <taxon>Fungi</taxon>
        <taxon>Dikarya</taxon>
        <taxon>Ascomycota</taxon>
        <taxon>Pezizomycotina</taxon>
        <taxon>Sordariomycetes</taxon>
        <taxon>Hypocreomycetidae</taxon>
        <taxon>Glomerellales</taxon>
        <taxon>Plectosphaerellaceae</taxon>
        <taxon>Verticillium</taxon>
    </lineage>
</organism>
<evidence type="ECO:0000313" key="2">
    <source>
        <dbReference type="EMBL" id="PNH26887.1"/>
    </source>
</evidence>
<comment type="caution">
    <text evidence="2">The sequence shown here is derived from an EMBL/GenBank/DDBJ whole genome shotgun (WGS) entry which is preliminary data.</text>
</comment>
<proteinExistence type="predicted"/>
<keyword evidence="1" id="KW-0732">Signal</keyword>
<reference evidence="2 3" key="1">
    <citation type="submission" date="2017-12" db="EMBL/GenBank/DDBJ databases">
        <title>Comparative genomics yields insights into virulence evolution of Verticillium dahliae.</title>
        <authorList>
            <person name="Fan R."/>
            <person name="Armitage A.D."/>
            <person name="Cascant-Lopez E."/>
            <person name="Sobczyk M."/>
            <person name="Cockerton H.M."/>
            <person name="Harrison R.J."/>
        </authorList>
    </citation>
    <scope>NUCLEOTIDE SEQUENCE [LARGE SCALE GENOMIC DNA]</scope>
    <source>
        <strain evidence="2 3">12008</strain>
    </source>
</reference>
<sequence>MFSFLAVLWVAVLLGEGGGGDRMDKEDITRAFIDHECPAPLTCGGIMDSEAYSQRGNCGYNV</sequence>
<gene>
    <name evidence="2" type="ORF">BJF96_g9789</name>
</gene>